<gene>
    <name evidence="3" type="ORF">GCM10022267_24540</name>
</gene>
<accession>A0ABP7ANQ9</accession>
<sequence>MKRFWERNPWLTAVVMALVVTAGTGVALRLAKTPAIEIVKTAGVAGGAIVALYALWLNDRRRRVEEARHSLESEKVADERFARSVELLGNDADQVRVGAMHALAWLARSTPRYRQTVLDVLCAYLRRPFHHPSWDANEADPDTVFLEEAPSTEVQQEQQVRRTAQRLIKDTLSWGDKDDHDHLDLDLTGASLEYFSLDGRHVNRFVARRAQFYGITNLRNMHVQSVTLFSGGAFHGRLQLSNSKFDRGVSFQEVTFGGEVELSAPKLGTAELGVFFHPSNQPPAHQTGELKIRPTTEFRLPATGWQLTGSTEAAGLGLRDHVEQDARGGADGVAGDDHGLGNGRVPAKADEVRTGGLDGEGLRD</sequence>
<keyword evidence="4" id="KW-1185">Reference proteome</keyword>
<keyword evidence="2" id="KW-0472">Membrane</keyword>
<evidence type="ECO:0000313" key="4">
    <source>
        <dbReference type="Proteomes" id="UP001500711"/>
    </source>
</evidence>
<name>A0ABP7ANQ9_9PSEU</name>
<evidence type="ECO:0008006" key="5">
    <source>
        <dbReference type="Google" id="ProtNLM"/>
    </source>
</evidence>
<dbReference type="Proteomes" id="UP001500711">
    <property type="component" value="Unassembled WGS sequence"/>
</dbReference>
<feature type="region of interest" description="Disordered" evidence="1">
    <location>
        <begin position="324"/>
        <end position="364"/>
    </location>
</feature>
<evidence type="ECO:0000313" key="3">
    <source>
        <dbReference type="EMBL" id="GAA3637123.1"/>
    </source>
</evidence>
<feature type="transmembrane region" description="Helical" evidence="2">
    <location>
        <begin position="41"/>
        <end position="58"/>
    </location>
</feature>
<comment type="caution">
    <text evidence="3">The sequence shown here is derived from an EMBL/GenBank/DDBJ whole genome shotgun (WGS) entry which is preliminary data.</text>
</comment>
<proteinExistence type="predicted"/>
<reference evidence="4" key="1">
    <citation type="journal article" date="2019" name="Int. J. Syst. Evol. Microbiol.">
        <title>The Global Catalogue of Microorganisms (GCM) 10K type strain sequencing project: providing services to taxonomists for standard genome sequencing and annotation.</title>
        <authorList>
            <consortium name="The Broad Institute Genomics Platform"/>
            <consortium name="The Broad Institute Genome Sequencing Center for Infectious Disease"/>
            <person name="Wu L."/>
            <person name="Ma J."/>
        </authorList>
    </citation>
    <scope>NUCLEOTIDE SEQUENCE [LARGE SCALE GENOMIC DNA]</scope>
    <source>
        <strain evidence="4">JCM 17494</strain>
    </source>
</reference>
<keyword evidence="2" id="KW-0812">Transmembrane</keyword>
<protein>
    <recommendedName>
        <fullName evidence="5">Pentapeptide repeat-containing protein</fullName>
    </recommendedName>
</protein>
<keyword evidence="2" id="KW-1133">Transmembrane helix</keyword>
<evidence type="ECO:0000256" key="1">
    <source>
        <dbReference type="SAM" id="MobiDB-lite"/>
    </source>
</evidence>
<organism evidence="3 4">
    <name type="scientific">Lentzea roselyniae</name>
    <dbReference type="NCBI Taxonomy" id="531940"/>
    <lineage>
        <taxon>Bacteria</taxon>
        <taxon>Bacillati</taxon>
        <taxon>Actinomycetota</taxon>
        <taxon>Actinomycetes</taxon>
        <taxon>Pseudonocardiales</taxon>
        <taxon>Pseudonocardiaceae</taxon>
        <taxon>Lentzea</taxon>
    </lineage>
</organism>
<evidence type="ECO:0000256" key="2">
    <source>
        <dbReference type="SAM" id="Phobius"/>
    </source>
</evidence>
<dbReference type="EMBL" id="BAABBE010000006">
    <property type="protein sequence ID" value="GAA3637123.1"/>
    <property type="molecule type" value="Genomic_DNA"/>
</dbReference>